<dbReference type="EMBL" id="HBGY01009937">
    <property type="protein sequence ID" value="CAD9568138.1"/>
    <property type="molecule type" value="Transcribed_RNA"/>
</dbReference>
<protein>
    <recommendedName>
        <fullName evidence="2">Protein ENHANCED DISEASE RESISTANCE 2 C-terminal domain-containing protein</fullName>
    </recommendedName>
</protein>
<feature type="domain" description="Protein ENHANCED DISEASE RESISTANCE 2 C-terminal" evidence="2">
    <location>
        <begin position="105"/>
        <end position="322"/>
    </location>
</feature>
<evidence type="ECO:0000259" key="2">
    <source>
        <dbReference type="Pfam" id="PF07059"/>
    </source>
</evidence>
<organism evidence="3">
    <name type="scientific">Leptocylindrus danicus</name>
    <dbReference type="NCBI Taxonomy" id="163516"/>
    <lineage>
        <taxon>Eukaryota</taxon>
        <taxon>Sar</taxon>
        <taxon>Stramenopiles</taxon>
        <taxon>Ochrophyta</taxon>
        <taxon>Bacillariophyta</taxon>
        <taxon>Coscinodiscophyceae</taxon>
        <taxon>Chaetocerotophycidae</taxon>
        <taxon>Leptocylindrales</taxon>
        <taxon>Leptocylindraceae</taxon>
        <taxon>Leptocylindrus</taxon>
    </lineage>
</organism>
<dbReference type="AlphaFoldDB" id="A0A7S2K6U6"/>
<feature type="compositionally biased region" description="Acidic residues" evidence="1">
    <location>
        <begin position="63"/>
        <end position="75"/>
    </location>
</feature>
<dbReference type="InterPro" id="IPR045096">
    <property type="entry name" value="EDR2-like"/>
</dbReference>
<dbReference type="PANTHER" id="PTHR12136">
    <property type="entry name" value="ENHANCED DISEASE RESISTANCE-RELATED"/>
    <property type="match status" value="1"/>
</dbReference>
<evidence type="ECO:0000256" key="1">
    <source>
        <dbReference type="SAM" id="MobiDB-lite"/>
    </source>
</evidence>
<feature type="compositionally biased region" description="Polar residues" evidence="1">
    <location>
        <begin position="42"/>
        <end position="53"/>
    </location>
</feature>
<accession>A0A7S2K6U6</accession>
<gene>
    <name evidence="3" type="ORF">LDAN0321_LOCUS6273</name>
</gene>
<reference evidence="3" key="1">
    <citation type="submission" date="2021-01" db="EMBL/GenBank/DDBJ databases">
        <authorList>
            <person name="Corre E."/>
            <person name="Pelletier E."/>
            <person name="Niang G."/>
            <person name="Scheremetjew M."/>
            <person name="Finn R."/>
            <person name="Kale V."/>
            <person name="Holt S."/>
            <person name="Cochrane G."/>
            <person name="Meng A."/>
            <person name="Brown T."/>
            <person name="Cohen L."/>
        </authorList>
    </citation>
    <scope>NUCLEOTIDE SEQUENCE</scope>
    <source>
        <strain evidence="3">B650</strain>
    </source>
</reference>
<dbReference type="PANTHER" id="PTHR12136:SF41">
    <property type="entry name" value="PLECKSTRIN HOMOLOGY (PH) AND LIPID-BINDING START DOMAINS-CONTAINING PROTEIN"/>
    <property type="match status" value="1"/>
</dbReference>
<dbReference type="InterPro" id="IPR009769">
    <property type="entry name" value="EDR2_C"/>
</dbReference>
<dbReference type="Pfam" id="PF07059">
    <property type="entry name" value="EDR2_C"/>
    <property type="match status" value="1"/>
</dbReference>
<name>A0A7S2K6U6_9STRA</name>
<evidence type="ECO:0000313" key="3">
    <source>
        <dbReference type="EMBL" id="CAD9568138.1"/>
    </source>
</evidence>
<sequence length="337" mass="37506">MSDNPPTPEEAPKTEETPPIPYVDIQKQGAAESSETDDMDTATASYSCTSSITDIPFRSSTDEGTDGGTSDDVDVDQSMLSDTDDDDSERDLFRSRPAILDIRQWAEPDSDQFKVRGKNYIKDHKKIRAGESMFKLITVDLVECEHPIMSGLCSKEDERVQLALKRGDLPPFVVAINIIVPGPPFYHLVMYYKVDDMDAINGKAGTPFSQLANKFFFGESDKFRDETFKLIPKIVDGNFVVRKAVGSTPAIMGNKLKQYYVRTDRFFELILDVGSSPVASNVVKIAKGFAKTLIVDMAFVLEGNDESVLPEKVMGSCRLKHISFKGLRQVALPEDYE</sequence>
<proteinExistence type="predicted"/>
<feature type="region of interest" description="Disordered" evidence="1">
    <location>
        <begin position="1"/>
        <end position="90"/>
    </location>
</feature>